<sequence length="84" mass="9534">MVYPLLFLNGECGWNSNLEHVEERRSAKRVRVIQLQYYSYRFAVRNADMIKRSEQGLGSKHGRIAILQGIGDLSRAGAEPPSNN</sequence>
<name>A0A4Y2RPS9_ARAVE</name>
<evidence type="ECO:0000313" key="2">
    <source>
        <dbReference type="Proteomes" id="UP000499080"/>
    </source>
</evidence>
<dbReference type="AlphaFoldDB" id="A0A4Y2RPS9"/>
<evidence type="ECO:0008006" key="3">
    <source>
        <dbReference type="Google" id="ProtNLM"/>
    </source>
</evidence>
<proteinExistence type="predicted"/>
<dbReference type="Proteomes" id="UP000499080">
    <property type="component" value="Unassembled WGS sequence"/>
</dbReference>
<organism evidence="1 2">
    <name type="scientific">Araneus ventricosus</name>
    <name type="common">Orbweaver spider</name>
    <name type="synonym">Epeira ventricosa</name>
    <dbReference type="NCBI Taxonomy" id="182803"/>
    <lineage>
        <taxon>Eukaryota</taxon>
        <taxon>Metazoa</taxon>
        <taxon>Ecdysozoa</taxon>
        <taxon>Arthropoda</taxon>
        <taxon>Chelicerata</taxon>
        <taxon>Arachnida</taxon>
        <taxon>Araneae</taxon>
        <taxon>Araneomorphae</taxon>
        <taxon>Entelegynae</taxon>
        <taxon>Araneoidea</taxon>
        <taxon>Araneidae</taxon>
        <taxon>Araneus</taxon>
    </lineage>
</organism>
<protein>
    <recommendedName>
        <fullName evidence="3">Helitron helicase-like domain-containing protein</fullName>
    </recommendedName>
</protein>
<keyword evidence="2" id="KW-1185">Reference proteome</keyword>
<dbReference type="OrthoDB" id="7698527at2759"/>
<accession>A0A4Y2RPS9</accession>
<reference evidence="1 2" key="1">
    <citation type="journal article" date="2019" name="Sci. Rep.">
        <title>Orb-weaving spider Araneus ventricosus genome elucidates the spidroin gene catalogue.</title>
        <authorList>
            <person name="Kono N."/>
            <person name="Nakamura H."/>
            <person name="Ohtoshi R."/>
            <person name="Moran D.A.P."/>
            <person name="Shinohara A."/>
            <person name="Yoshida Y."/>
            <person name="Fujiwara M."/>
            <person name="Mori M."/>
            <person name="Tomita M."/>
            <person name="Arakawa K."/>
        </authorList>
    </citation>
    <scope>NUCLEOTIDE SEQUENCE [LARGE SCALE GENOMIC DNA]</scope>
</reference>
<gene>
    <name evidence="1" type="ORF">AVEN_123079_1</name>
</gene>
<comment type="caution">
    <text evidence="1">The sequence shown here is derived from an EMBL/GenBank/DDBJ whole genome shotgun (WGS) entry which is preliminary data.</text>
</comment>
<dbReference type="EMBL" id="BGPR01017962">
    <property type="protein sequence ID" value="GBN77814.1"/>
    <property type="molecule type" value="Genomic_DNA"/>
</dbReference>
<evidence type="ECO:0000313" key="1">
    <source>
        <dbReference type="EMBL" id="GBN77814.1"/>
    </source>
</evidence>